<dbReference type="SMART" id="SM00448">
    <property type="entry name" value="REC"/>
    <property type="match status" value="1"/>
</dbReference>
<name>A0A0F9G0S2_9ZZZZ</name>
<dbReference type="NCBIfam" id="TIGR00254">
    <property type="entry name" value="GGDEF"/>
    <property type="match status" value="1"/>
</dbReference>
<organism evidence="4">
    <name type="scientific">marine sediment metagenome</name>
    <dbReference type="NCBI Taxonomy" id="412755"/>
    <lineage>
        <taxon>unclassified sequences</taxon>
        <taxon>metagenomes</taxon>
        <taxon>ecological metagenomes</taxon>
    </lineage>
</organism>
<evidence type="ECO:0000313" key="4">
    <source>
        <dbReference type="EMBL" id="KKL63185.1"/>
    </source>
</evidence>
<dbReference type="EMBL" id="LAZR01028254">
    <property type="protein sequence ID" value="KKL63185.1"/>
    <property type="molecule type" value="Genomic_DNA"/>
</dbReference>
<dbReference type="SUPFAM" id="SSF52172">
    <property type="entry name" value="CheY-like"/>
    <property type="match status" value="1"/>
</dbReference>
<evidence type="ECO:0000256" key="1">
    <source>
        <dbReference type="SAM" id="Coils"/>
    </source>
</evidence>
<feature type="domain" description="Response regulatory" evidence="2">
    <location>
        <begin position="18"/>
        <end position="135"/>
    </location>
</feature>
<gene>
    <name evidence="4" type="ORF">LCGC14_2177640</name>
</gene>
<dbReference type="InterPro" id="IPR029787">
    <property type="entry name" value="Nucleotide_cyclase"/>
</dbReference>
<feature type="domain" description="GGDEF" evidence="3">
    <location>
        <begin position="207"/>
        <end position="341"/>
    </location>
</feature>
<dbReference type="AlphaFoldDB" id="A0A0F9G0S2"/>
<dbReference type="CDD" id="cd00156">
    <property type="entry name" value="REC"/>
    <property type="match status" value="1"/>
</dbReference>
<keyword evidence="1" id="KW-0175">Coiled coil</keyword>
<dbReference type="PROSITE" id="PS50887">
    <property type="entry name" value="GGDEF"/>
    <property type="match status" value="1"/>
</dbReference>
<dbReference type="InterPro" id="IPR000160">
    <property type="entry name" value="GGDEF_dom"/>
</dbReference>
<evidence type="ECO:0000259" key="2">
    <source>
        <dbReference type="PROSITE" id="PS50110"/>
    </source>
</evidence>
<dbReference type="Gene3D" id="3.40.50.2300">
    <property type="match status" value="1"/>
</dbReference>
<feature type="coiled-coil region" evidence="1">
    <location>
        <begin position="131"/>
        <end position="176"/>
    </location>
</feature>
<dbReference type="SMART" id="SM00267">
    <property type="entry name" value="GGDEF"/>
    <property type="match status" value="1"/>
</dbReference>
<protein>
    <recommendedName>
        <fullName evidence="5">Diguanylate cyclase</fullName>
    </recommendedName>
</protein>
<dbReference type="PROSITE" id="PS50110">
    <property type="entry name" value="RESPONSE_REGULATORY"/>
    <property type="match status" value="1"/>
</dbReference>
<dbReference type="FunFam" id="3.30.70.270:FF:000001">
    <property type="entry name" value="Diguanylate cyclase domain protein"/>
    <property type="match status" value="1"/>
</dbReference>
<dbReference type="Pfam" id="PF00990">
    <property type="entry name" value="GGDEF"/>
    <property type="match status" value="1"/>
</dbReference>
<dbReference type="InterPro" id="IPR043128">
    <property type="entry name" value="Rev_trsase/Diguanyl_cyclase"/>
</dbReference>
<dbReference type="GO" id="GO:0000160">
    <property type="term" value="P:phosphorelay signal transduction system"/>
    <property type="evidence" value="ECO:0007669"/>
    <property type="project" value="InterPro"/>
</dbReference>
<dbReference type="InterPro" id="IPR011006">
    <property type="entry name" value="CheY-like_superfamily"/>
</dbReference>
<dbReference type="PANTHER" id="PTHR45138">
    <property type="entry name" value="REGULATORY COMPONENTS OF SENSORY TRANSDUCTION SYSTEM"/>
    <property type="match status" value="1"/>
</dbReference>
<dbReference type="InterPro" id="IPR050469">
    <property type="entry name" value="Diguanylate_Cyclase"/>
</dbReference>
<dbReference type="CDD" id="cd01949">
    <property type="entry name" value="GGDEF"/>
    <property type="match status" value="1"/>
</dbReference>
<dbReference type="SUPFAM" id="SSF55073">
    <property type="entry name" value="Nucleotide cyclase"/>
    <property type="match status" value="1"/>
</dbReference>
<dbReference type="PANTHER" id="PTHR45138:SF9">
    <property type="entry name" value="DIGUANYLATE CYCLASE DGCM-RELATED"/>
    <property type="match status" value="1"/>
</dbReference>
<evidence type="ECO:0008006" key="5">
    <source>
        <dbReference type="Google" id="ProtNLM"/>
    </source>
</evidence>
<evidence type="ECO:0000259" key="3">
    <source>
        <dbReference type="PROSITE" id="PS50887"/>
    </source>
</evidence>
<comment type="caution">
    <text evidence="4">The sequence shown here is derived from an EMBL/GenBank/DDBJ whole genome shotgun (WGS) entry which is preliminary data.</text>
</comment>
<dbReference type="InterPro" id="IPR001789">
    <property type="entry name" value="Sig_transdc_resp-reg_receiver"/>
</dbReference>
<sequence length="351" mass="38816">MATPNSNTPAWDDLVIPQTLVVEDDADQLELICDAMRMYFSDRPGTRIVGVRTGTECMAHDLSKFDTILLDYQLPDTAGLDLLEQILRVRDIPVILVTGNNSSAMAAEAIRRGAQDYVVKLGDYLFALPVVVEKNIRQHRLKRENARLEARLKESFEQIRLKNAQLEESLQKLQTMADTDHLTGLSNRRSFAETLDRYYGEAVRYNFDLSCAMCDLDDYKVLNDSLGHQVGDQILVATADVIRSTLRGSDLAARYGGDEFVLLLPHTSMEMTINVADRIRQQLTLATPEYTGTGKGVTLSAGIASLKSDHPPSADALVSMADRALYVAKDRGKNCIVTFGEIGAISQIASE</sequence>
<proteinExistence type="predicted"/>
<reference evidence="4" key="1">
    <citation type="journal article" date="2015" name="Nature">
        <title>Complex archaea that bridge the gap between prokaryotes and eukaryotes.</title>
        <authorList>
            <person name="Spang A."/>
            <person name="Saw J.H."/>
            <person name="Jorgensen S.L."/>
            <person name="Zaremba-Niedzwiedzka K."/>
            <person name="Martijn J."/>
            <person name="Lind A.E."/>
            <person name="van Eijk R."/>
            <person name="Schleper C."/>
            <person name="Guy L."/>
            <person name="Ettema T.J."/>
        </authorList>
    </citation>
    <scope>NUCLEOTIDE SEQUENCE</scope>
</reference>
<dbReference type="Pfam" id="PF00072">
    <property type="entry name" value="Response_reg"/>
    <property type="match status" value="1"/>
</dbReference>
<dbReference type="Gene3D" id="3.30.70.270">
    <property type="match status" value="1"/>
</dbReference>
<accession>A0A0F9G0S2</accession>
<dbReference type="GO" id="GO:0052621">
    <property type="term" value="F:diguanylate cyclase activity"/>
    <property type="evidence" value="ECO:0007669"/>
    <property type="project" value="TreeGrafter"/>
</dbReference>